<reference evidence="12" key="2">
    <citation type="submission" date="2018-04" db="EMBL/GenBank/DDBJ databases">
        <title>OnivRS2 (Oryza nivara Reference Sequence Version 2).</title>
        <authorList>
            <person name="Zhang J."/>
            <person name="Kudrna D."/>
            <person name="Lee S."/>
            <person name="Talag J."/>
            <person name="Rajasekar S."/>
            <person name="Welchert J."/>
            <person name="Hsing Y.-I."/>
            <person name="Wing R.A."/>
        </authorList>
    </citation>
    <scope>NUCLEOTIDE SEQUENCE [LARGE SCALE GENOMIC DNA]</scope>
</reference>
<evidence type="ECO:0000256" key="8">
    <source>
        <dbReference type="SAM" id="MobiDB-lite"/>
    </source>
</evidence>
<dbReference type="AlphaFoldDB" id="A0A0E0FMC6"/>
<evidence type="ECO:0000259" key="9">
    <source>
        <dbReference type="Pfam" id="PF00931"/>
    </source>
</evidence>
<dbReference type="GO" id="GO:0051707">
    <property type="term" value="P:response to other organism"/>
    <property type="evidence" value="ECO:0007669"/>
    <property type="project" value="UniProtKB-ARBA"/>
</dbReference>
<accession>A0A0E0FMC6</accession>
<dbReference type="InterPro" id="IPR036388">
    <property type="entry name" value="WH-like_DNA-bd_sf"/>
</dbReference>
<dbReference type="InterPro" id="IPR041118">
    <property type="entry name" value="Rx_N"/>
</dbReference>
<dbReference type="PANTHER" id="PTHR36766:SF40">
    <property type="entry name" value="DISEASE RESISTANCE PROTEIN RGA3"/>
    <property type="match status" value="1"/>
</dbReference>
<dbReference type="Proteomes" id="UP000006591">
    <property type="component" value="Chromosome 1"/>
</dbReference>
<dbReference type="PRINTS" id="PR00364">
    <property type="entry name" value="DISEASERSIST"/>
</dbReference>
<keyword evidence="13" id="KW-1185">Reference proteome</keyword>
<dbReference type="Pfam" id="PF23559">
    <property type="entry name" value="WHD_DRP"/>
    <property type="match status" value="1"/>
</dbReference>
<evidence type="ECO:0000256" key="4">
    <source>
        <dbReference type="ARBA" id="ARBA00022741"/>
    </source>
</evidence>
<evidence type="ECO:0000256" key="6">
    <source>
        <dbReference type="ARBA" id="ARBA00022840"/>
    </source>
</evidence>
<feature type="coiled-coil region" evidence="7">
    <location>
        <begin position="40"/>
        <end position="145"/>
    </location>
</feature>
<feature type="domain" description="NB-ARC" evidence="9">
    <location>
        <begin position="182"/>
        <end position="350"/>
    </location>
</feature>
<dbReference type="InterPro" id="IPR032675">
    <property type="entry name" value="LRR_dom_sf"/>
</dbReference>
<dbReference type="Gene3D" id="3.80.10.10">
    <property type="entry name" value="Ribonuclease Inhibitor"/>
    <property type="match status" value="2"/>
</dbReference>
<evidence type="ECO:0000256" key="3">
    <source>
        <dbReference type="ARBA" id="ARBA00022737"/>
    </source>
</evidence>
<proteinExistence type="inferred from homology"/>
<dbReference type="GO" id="GO:0006952">
    <property type="term" value="P:defense response"/>
    <property type="evidence" value="ECO:0007669"/>
    <property type="project" value="UniProtKB-KW"/>
</dbReference>
<dbReference type="Gramene" id="ONIVA01G19930.1">
    <property type="protein sequence ID" value="ONIVA01G19930.1"/>
    <property type="gene ID" value="ONIVA01G19930"/>
</dbReference>
<dbReference type="InterPro" id="IPR058922">
    <property type="entry name" value="WHD_DRP"/>
</dbReference>
<dbReference type="InterPro" id="IPR027417">
    <property type="entry name" value="P-loop_NTPase"/>
</dbReference>
<dbReference type="Gene3D" id="3.40.50.300">
    <property type="entry name" value="P-loop containing nucleotide triphosphate hydrolases"/>
    <property type="match status" value="1"/>
</dbReference>
<dbReference type="CDD" id="cd14798">
    <property type="entry name" value="RX-CC_like"/>
    <property type="match status" value="1"/>
</dbReference>
<dbReference type="EnsemblPlants" id="ONIVA01G19930.1">
    <property type="protein sequence ID" value="ONIVA01G19930.1"/>
    <property type="gene ID" value="ONIVA01G19930"/>
</dbReference>
<dbReference type="SUPFAM" id="SSF52540">
    <property type="entry name" value="P-loop containing nucleoside triphosphate hydrolases"/>
    <property type="match status" value="1"/>
</dbReference>
<feature type="domain" description="Disease resistance protein winged helix" evidence="11">
    <location>
        <begin position="433"/>
        <end position="481"/>
    </location>
</feature>
<feature type="region of interest" description="Disordered" evidence="8">
    <location>
        <begin position="512"/>
        <end position="531"/>
    </location>
</feature>
<keyword evidence="3" id="KW-0677">Repeat</keyword>
<dbReference type="InterPro" id="IPR002182">
    <property type="entry name" value="NB-ARC"/>
</dbReference>
<dbReference type="Pfam" id="PF18052">
    <property type="entry name" value="Rx_N"/>
    <property type="match status" value="1"/>
</dbReference>
<keyword evidence="4" id="KW-0547">Nucleotide-binding</keyword>
<dbReference type="Gene3D" id="1.10.8.430">
    <property type="entry name" value="Helical domain of apoptotic protease-activating factors"/>
    <property type="match status" value="1"/>
</dbReference>
<dbReference type="OMA" id="CKMRELP"/>
<dbReference type="SUPFAM" id="SSF52058">
    <property type="entry name" value="L domain-like"/>
    <property type="match status" value="2"/>
</dbReference>
<evidence type="ECO:0000313" key="13">
    <source>
        <dbReference type="Proteomes" id="UP000006591"/>
    </source>
</evidence>
<evidence type="ECO:0000256" key="7">
    <source>
        <dbReference type="SAM" id="Coils"/>
    </source>
</evidence>
<name>A0A0E0FMC6_ORYNI</name>
<evidence type="ECO:0000259" key="11">
    <source>
        <dbReference type="Pfam" id="PF23559"/>
    </source>
</evidence>
<comment type="similarity">
    <text evidence="1">Belongs to the disease resistance NB-LRR family.</text>
</comment>
<keyword evidence="7" id="KW-0175">Coiled coil</keyword>
<dbReference type="STRING" id="4536.A0A0E0FMC6"/>
<dbReference type="PANTHER" id="PTHR36766">
    <property type="entry name" value="PLANT BROAD-SPECTRUM MILDEW RESISTANCE PROTEIN RPW8"/>
    <property type="match status" value="1"/>
</dbReference>
<dbReference type="GO" id="GO:0005524">
    <property type="term" value="F:ATP binding"/>
    <property type="evidence" value="ECO:0007669"/>
    <property type="project" value="UniProtKB-KW"/>
</dbReference>
<keyword evidence="2" id="KW-0433">Leucine-rich repeat</keyword>
<protein>
    <submittedName>
        <fullName evidence="12">Uncharacterized protein</fullName>
    </submittedName>
</protein>
<evidence type="ECO:0000256" key="5">
    <source>
        <dbReference type="ARBA" id="ARBA00022821"/>
    </source>
</evidence>
<sequence>MASGLVSSLLSSTSSLLAILRSPLSDLYPRSGHPTASADLQRLKRLLSRIQATLEDAEEQGLQDNYVKLWLKELKDLALDAEDVLDDYRYELLQSQVQELQGDYPRKRKHMDNDEEDNDSIDERINEMINRFEEISRDRDALKLRFEDGHKIVDRGNWMKSRPTSHLIDESLVFGRIDEKEDIIKSVLSHQDMEPSGIVVLPIVGMGGIGKTTIAQMVYNDSRVRKHFEHSGWIHVSPTFDVHKLTIAITESLTMKNYGFTQLSLVHGVLLEEVQGKKLFFVLDDLWNECESSWQDFLSPLRHAQTVTILVTTRSKEVARLVQTVQLYHLGCIPDKDCWLLFQHYAFGNQHESEQSILVQIGRKILQKCGGLPLAVKSLGCLLRSTMDEHAWMEILESELWELDEEDNIFPALRLSYYWLPTRLKPCFLLCSLYPRNLGFTKDDIIQLWVAQGYIYSTNGKTCREIGNEYFNELHARSLIETYRKPVCWDINKRKLCLSRFTYNERQGFSSKKRERQGFSSRNEGRQGLSSKEKAREAMFYLKNKLQYETYLKKPSTSIGRFKLHDVIFDLAKSFTRGEQCTAMFGTTCMPPVADLKLQFPNPSFMYLRSLILNSNHDVSGMVYSIGNLRHLRYLSLNCKMRELPESVCRLHSLETLIISSLRILKSSNFQNLFSLRCLHVSFDFMDGSLDQFSDLYCLGTLCLKHCCNITYLPLHIRSLLNLQHLQLVGISNIRRLDHASFRYNKSNSTWQPDALFPSLESLELENLCNLEDLCGLQNSDCSKLQSLTVRNCSKLSRIPCFTSLRNLVISKSVVKIIQFSLDNMLSNLQTIDIRDCLHLSTLVGLQNLSCLMSLYISHCPQLLILPSENMPCKPCHAFVADCPKLKQWCEKHEFNYFQVTRKMHISDVRLITEYGVKNFVGVQHLTIENCTQIGQNLLSSTKSWLPSNLRFLQFSSCTFSGVLNFHKGLSMLSGLEIRNCAKLESLIGLNYLNNLRGLVLVECPLLDMSTGTKFPDLLSSLIIRGCHQLLSLHLCNPAVLTELEISDCRGFMYIGGLRNFRDLESLKLLHCPLLQLRDLMPAAPETAVICCCPRLKKWCEWHDIEYKVNQRSDILFVSMMLIHSDIFVPD</sequence>
<feature type="domain" description="Disease resistance N-terminal" evidence="10">
    <location>
        <begin position="14"/>
        <end position="103"/>
    </location>
</feature>
<dbReference type="HOGENOM" id="CLU_000837_8_2_1"/>
<dbReference type="Gene3D" id="1.20.5.4130">
    <property type="match status" value="1"/>
</dbReference>
<organism evidence="12">
    <name type="scientific">Oryza nivara</name>
    <name type="common">Indian wild rice</name>
    <name type="synonym">Oryza sativa f. spontanea</name>
    <dbReference type="NCBI Taxonomy" id="4536"/>
    <lineage>
        <taxon>Eukaryota</taxon>
        <taxon>Viridiplantae</taxon>
        <taxon>Streptophyta</taxon>
        <taxon>Embryophyta</taxon>
        <taxon>Tracheophyta</taxon>
        <taxon>Spermatophyta</taxon>
        <taxon>Magnoliopsida</taxon>
        <taxon>Liliopsida</taxon>
        <taxon>Poales</taxon>
        <taxon>Poaceae</taxon>
        <taxon>BOP clade</taxon>
        <taxon>Oryzoideae</taxon>
        <taxon>Oryzeae</taxon>
        <taxon>Oryzinae</taxon>
        <taxon>Oryza</taxon>
    </lineage>
</organism>
<dbReference type="Pfam" id="PF00931">
    <property type="entry name" value="NB-ARC"/>
    <property type="match status" value="1"/>
</dbReference>
<evidence type="ECO:0000259" key="10">
    <source>
        <dbReference type="Pfam" id="PF18052"/>
    </source>
</evidence>
<dbReference type="eggNOG" id="KOG4658">
    <property type="taxonomic scope" value="Eukaryota"/>
</dbReference>
<keyword evidence="5" id="KW-0611">Plant defense</keyword>
<dbReference type="InterPro" id="IPR042197">
    <property type="entry name" value="Apaf_helical"/>
</dbReference>
<dbReference type="Gene3D" id="1.10.10.10">
    <property type="entry name" value="Winged helix-like DNA-binding domain superfamily/Winged helix DNA-binding domain"/>
    <property type="match status" value="1"/>
</dbReference>
<reference evidence="12" key="1">
    <citation type="submission" date="2015-04" db="UniProtKB">
        <authorList>
            <consortium name="EnsemblPlants"/>
        </authorList>
    </citation>
    <scope>IDENTIFICATION</scope>
    <source>
        <strain evidence="12">SL10</strain>
    </source>
</reference>
<evidence type="ECO:0000256" key="1">
    <source>
        <dbReference type="ARBA" id="ARBA00008894"/>
    </source>
</evidence>
<evidence type="ECO:0000313" key="12">
    <source>
        <dbReference type="EnsemblPlants" id="ONIVA01G19930.1"/>
    </source>
</evidence>
<evidence type="ECO:0000256" key="2">
    <source>
        <dbReference type="ARBA" id="ARBA00022614"/>
    </source>
</evidence>
<dbReference type="GO" id="GO:0043531">
    <property type="term" value="F:ADP binding"/>
    <property type="evidence" value="ECO:0007669"/>
    <property type="project" value="InterPro"/>
</dbReference>
<keyword evidence="6" id="KW-0067">ATP-binding</keyword>
<dbReference type="InterPro" id="IPR038005">
    <property type="entry name" value="RX-like_CC"/>
</dbReference>